<keyword evidence="1" id="KW-0732">Signal</keyword>
<dbReference type="InterPro" id="IPR050111">
    <property type="entry name" value="C-type_lectin/snaclec_domain"/>
</dbReference>
<protein>
    <recommendedName>
        <fullName evidence="2">C-type lectin domain-containing protein</fullName>
    </recommendedName>
</protein>
<keyword evidence="4" id="KW-1185">Reference proteome</keyword>
<dbReference type="Pfam" id="PF00059">
    <property type="entry name" value="Lectin_C"/>
    <property type="match status" value="1"/>
</dbReference>
<feature type="chain" id="PRO_5042876903" description="C-type lectin domain-containing protein" evidence="1">
    <location>
        <begin position="16"/>
        <end position="147"/>
    </location>
</feature>
<dbReference type="PROSITE" id="PS50041">
    <property type="entry name" value="C_TYPE_LECTIN_2"/>
    <property type="match status" value="1"/>
</dbReference>
<comment type="caution">
    <text evidence="3">The sequence shown here is derived from an EMBL/GenBank/DDBJ whole genome shotgun (WGS) entry which is preliminary data.</text>
</comment>
<proteinExistence type="predicted"/>
<dbReference type="EMBL" id="BTRK01000005">
    <property type="protein sequence ID" value="GMR55888.1"/>
    <property type="molecule type" value="Genomic_DNA"/>
</dbReference>
<dbReference type="Proteomes" id="UP001328107">
    <property type="component" value="Unassembled WGS sequence"/>
</dbReference>
<dbReference type="InterPro" id="IPR016186">
    <property type="entry name" value="C-type_lectin-like/link_sf"/>
</dbReference>
<reference evidence="4" key="1">
    <citation type="submission" date="2022-10" db="EMBL/GenBank/DDBJ databases">
        <title>Genome assembly of Pristionchus species.</title>
        <authorList>
            <person name="Yoshida K."/>
            <person name="Sommer R.J."/>
        </authorList>
    </citation>
    <scope>NUCLEOTIDE SEQUENCE [LARGE SCALE GENOMIC DNA]</scope>
    <source>
        <strain evidence="4">RS5460</strain>
    </source>
</reference>
<organism evidence="3 4">
    <name type="scientific">Pristionchus mayeri</name>
    <dbReference type="NCBI Taxonomy" id="1317129"/>
    <lineage>
        <taxon>Eukaryota</taxon>
        <taxon>Metazoa</taxon>
        <taxon>Ecdysozoa</taxon>
        <taxon>Nematoda</taxon>
        <taxon>Chromadorea</taxon>
        <taxon>Rhabditida</taxon>
        <taxon>Rhabditina</taxon>
        <taxon>Diplogasteromorpha</taxon>
        <taxon>Diplogasteroidea</taxon>
        <taxon>Neodiplogasteridae</taxon>
        <taxon>Pristionchus</taxon>
    </lineage>
</organism>
<evidence type="ECO:0000313" key="3">
    <source>
        <dbReference type="EMBL" id="GMR55888.1"/>
    </source>
</evidence>
<evidence type="ECO:0000256" key="1">
    <source>
        <dbReference type="SAM" id="SignalP"/>
    </source>
</evidence>
<gene>
    <name evidence="3" type="ORF">PMAYCL1PPCAC_26083</name>
</gene>
<dbReference type="PANTHER" id="PTHR22803">
    <property type="entry name" value="MANNOSE, PHOSPHOLIPASE, LECTIN RECEPTOR RELATED"/>
    <property type="match status" value="1"/>
</dbReference>
<sequence>VTLLSLLLLFTFSNCAPCPGAYTQAPNGGDCFKIKWYWNTFIGQYYPPMSYDQMDNECNNAGTTTVTGGMLASIHSAEENANVLTLMQTANGYCGGISTNIGLRCTGKYCRWDDGSPVTYTNFGIEPYDDGKTRCYGVQYGILTWNP</sequence>
<feature type="signal peptide" evidence="1">
    <location>
        <begin position="1"/>
        <end position="15"/>
    </location>
</feature>
<evidence type="ECO:0000259" key="2">
    <source>
        <dbReference type="PROSITE" id="PS50041"/>
    </source>
</evidence>
<evidence type="ECO:0000313" key="4">
    <source>
        <dbReference type="Proteomes" id="UP001328107"/>
    </source>
</evidence>
<dbReference type="AlphaFoldDB" id="A0AAN5I7Y8"/>
<dbReference type="CDD" id="cd00037">
    <property type="entry name" value="CLECT"/>
    <property type="match status" value="1"/>
</dbReference>
<feature type="non-terminal residue" evidence="3">
    <location>
        <position position="1"/>
    </location>
</feature>
<dbReference type="InterPro" id="IPR001304">
    <property type="entry name" value="C-type_lectin-like"/>
</dbReference>
<dbReference type="Gene3D" id="3.10.100.10">
    <property type="entry name" value="Mannose-Binding Protein A, subunit A"/>
    <property type="match status" value="1"/>
</dbReference>
<dbReference type="SUPFAM" id="SSF56436">
    <property type="entry name" value="C-type lectin-like"/>
    <property type="match status" value="1"/>
</dbReference>
<feature type="domain" description="C-type lectin" evidence="2">
    <location>
        <begin position="27"/>
        <end position="147"/>
    </location>
</feature>
<name>A0AAN5I7Y8_9BILA</name>
<accession>A0AAN5I7Y8</accession>
<dbReference type="InterPro" id="IPR016187">
    <property type="entry name" value="CTDL_fold"/>
</dbReference>